<keyword evidence="2" id="KW-1185">Reference proteome</keyword>
<protein>
    <recommendedName>
        <fullName evidence="3">DUF551 domain-containing protein</fullName>
    </recommendedName>
</protein>
<proteinExistence type="predicted"/>
<reference evidence="1 2" key="1">
    <citation type="submission" date="2015-03" db="EMBL/GenBank/DDBJ databases">
        <authorList>
            <consortium name="Pathogen Informatics"/>
            <person name="Murphy D."/>
        </authorList>
    </citation>
    <scope>NUCLEOTIDE SEQUENCE [LARGE SCALE GENOMIC DNA]</scope>
    <source>
        <strain evidence="1 2">IP08791</strain>
    </source>
</reference>
<gene>
    <name evidence="1" type="ORF">ERS137966_02035</name>
</gene>
<accession>A0ABM9ST24</accession>
<evidence type="ECO:0000313" key="1">
    <source>
        <dbReference type="EMBL" id="CNL04051.1"/>
    </source>
</evidence>
<name>A0ABM9ST24_YERAL</name>
<organism evidence="1 2">
    <name type="scientific">Yersinia aldovae</name>
    <dbReference type="NCBI Taxonomy" id="29483"/>
    <lineage>
        <taxon>Bacteria</taxon>
        <taxon>Pseudomonadati</taxon>
        <taxon>Pseudomonadota</taxon>
        <taxon>Gammaproteobacteria</taxon>
        <taxon>Enterobacterales</taxon>
        <taxon>Yersiniaceae</taxon>
        <taxon>Yersinia</taxon>
    </lineage>
</organism>
<evidence type="ECO:0000313" key="2">
    <source>
        <dbReference type="Proteomes" id="UP000038647"/>
    </source>
</evidence>
<dbReference type="EMBL" id="CQEH01000008">
    <property type="protein sequence ID" value="CNL04051.1"/>
    <property type="molecule type" value="Genomic_DNA"/>
</dbReference>
<evidence type="ECO:0008006" key="3">
    <source>
        <dbReference type="Google" id="ProtNLM"/>
    </source>
</evidence>
<dbReference type="Proteomes" id="UP000038647">
    <property type="component" value="Unassembled WGS sequence"/>
</dbReference>
<dbReference type="RefSeq" id="WP_049603814.1">
    <property type="nucleotide sequence ID" value="NZ_CQEH01000008.1"/>
</dbReference>
<comment type="caution">
    <text evidence="1">The sequence shown here is derived from an EMBL/GenBank/DDBJ whole genome shotgun (WGS) entry which is preliminary data.</text>
</comment>
<sequence length="197" mass="22180">MKPDSDICKCSCGYTWKRGFSGHHYCEPQYQATIASLESERDAALNTCSLIAEALGITGAVAGDTIAMVQQLVGENAALWNESSVPEVKLGHQMQCWAIVRYTSTFSGKVTVRVAMLRYLNMPFEEGDDEVDWALQDDNGDHYNAVGWHSYHGHPEYSDYYQEIEQEEEVLAWQPLVYPDLPEKFAASLRDSNEIKS</sequence>